<dbReference type="EC" id="2.4.1.80" evidence="5"/>
<keyword evidence="10 11" id="KW-0472">Membrane</keyword>
<dbReference type="SUPFAM" id="SSF53448">
    <property type="entry name" value="Nucleotide-diphospho-sugar transferases"/>
    <property type="match status" value="1"/>
</dbReference>
<evidence type="ECO:0000256" key="4">
    <source>
        <dbReference type="ARBA" id="ARBA00006739"/>
    </source>
</evidence>
<protein>
    <recommendedName>
        <fullName evidence="5">ceramide glucosyltransferase</fullName>
        <ecNumber evidence="5">2.4.1.80</ecNumber>
    </recommendedName>
</protein>
<evidence type="ECO:0000256" key="9">
    <source>
        <dbReference type="ARBA" id="ARBA00022989"/>
    </source>
</evidence>
<keyword evidence="7" id="KW-0808">Transferase</keyword>
<dbReference type="GO" id="GO:0008120">
    <property type="term" value="F:ceramide glucosyltransferase activity"/>
    <property type="evidence" value="ECO:0007669"/>
    <property type="project" value="UniProtKB-EC"/>
</dbReference>
<dbReference type="PANTHER" id="PTHR12726">
    <property type="entry name" value="CERAMIDE GLUCOSYLTRANSFERASE"/>
    <property type="match status" value="1"/>
</dbReference>
<name>A0A7S0DDP1_MICPS</name>
<gene>
    <name evidence="12" type="ORF">MSP1401_LOCUS12269</name>
</gene>
<dbReference type="PANTHER" id="PTHR12726:SF0">
    <property type="entry name" value="CERAMIDE GLUCOSYLTRANSFERASE"/>
    <property type="match status" value="1"/>
</dbReference>
<evidence type="ECO:0000256" key="8">
    <source>
        <dbReference type="ARBA" id="ARBA00022692"/>
    </source>
</evidence>
<keyword evidence="9 11" id="KW-1133">Transmembrane helix</keyword>
<accession>A0A7S0DDP1</accession>
<feature type="transmembrane region" description="Helical" evidence="11">
    <location>
        <begin position="374"/>
        <end position="401"/>
    </location>
</feature>
<evidence type="ECO:0000313" key="12">
    <source>
        <dbReference type="EMBL" id="CAD8451564.1"/>
    </source>
</evidence>
<evidence type="ECO:0000256" key="6">
    <source>
        <dbReference type="ARBA" id="ARBA00022676"/>
    </source>
</evidence>
<feature type="transmembrane region" description="Helical" evidence="11">
    <location>
        <begin position="468"/>
        <end position="488"/>
    </location>
</feature>
<dbReference type="AlphaFoldDB" id="A0A7S0DDP1"/>
<feature type="transmembrane region" description="Helical" evidence="11">
    <location>
        <begin position="421"/>
        <end position="437"/>
    </location>
</feature>
<dbReference type="InterPro" id="IPR025993">
    <property type="entry name" value="Ceramide_glucosylTrfase"/>
</dbReference>
<evidence type="ECO:0000256" key="10">
    <source>
        <dbReference type="ARBA" id="ARBA00023136"/>
    </source>
</evidence>
<evidence type="ECO:0000256" key="7">
    <source>
        <dbReference type="ARBA" id="ARBA00022679"/>
    </source>
</evidence>
<evidence type="ECO:0000256" key="3">
    <source>
        <dbReference type="ARBA" id="ARBA00004991"/>
    </source>
</evidence>
<evidence type="ECO:0000256" key="1">
    <source>
        <dbReference type="ARBA" id="ARBA00004141"/>
    </source>
</evidence>
<evidence type="ECO:0000256" key="11">
    <source>
        <dbReference type="SAM" id="Phobius"/>
    </source>
</evidence>
<comment type="pathway">
    <text evidence="3">Sphingolipid metabolism.</text>
</comment>
<feature type="transmembrane region" description="Helical" evidence="11">
    <location>
        <begin position="6"/>
        <end position="29"/>
    </location>
</feature>
<evidence type="ECO:0000256" key="2">
    <source>
        <dbReference type="ARBA" id="ARBA00004760"/>
    </source>
</evidence>
<organism evidence="12">
    <name type="scientific">Micromonas pusilla</name>
    <name type="common">Picoplanktonic green alga</name>
    <name type="synonym">Chromulina pusilla</name>
    <dbReference type="NCBI Taxonomy" id="38833"/>
    <lineage>
        <taxon>Eukaryota</taxon>
        <taxon>Viridiplantae</taxon>
        <taxon>Chlorophyta</taxon>
        <taxon>Mamiellophyceae</taxon>
        <taxon>Mamiellales</taxon>
        <taxon>Mamiellaceae</taxon>
        <taxon>Micromonas</taxon>
    </lineage>
</organism>
<comment type="subcellular location">
    <subcellularLocation>
        <location evidence="1">Membrane</location>
        <topology evidence="1">Multi-pass membrane protein</topology>
    </subcellularLocation>
</comment>
<dbReference type="GO" id="GO:0006679">
    <property type="term" value="P:glucosylceramide biosynthetic process"/>
    <property type="evidence" value="ECO:0007669"/>
    <property type="project" value="TreeGrafter"/>
</dbReference>
<dbReference type="UniPathway" id="UPA00222"/>
<dbReference type="EMBL" id="HBEN01014686">
    <property type="protein sequence ID" value="CAD8451564.1"/>
    <property type="molecule type" value="Transcribed_RNA"/>
</dbReference>
<reference evidence="12" key="1">
    <citation type="submission" date="2021-01" db="EMBL/GenBank/DDBJ databases">
        <authorList>
            <person name="Corre E."/>
            <person name="Pelletier E."/>
            <person name="Niang G."/>
            <person name="Scheremetjew M."/>
            <person name="Finn R."/>
            <person name="Kale V."/>
            <person name="Holt S."/>
            <person name="Cochrane G."/>
            <person name="Meng A."/>
            <person name="Brown T."/>
            <person name="Cohen L."/>
        </authorList>
    </citation>
    <scope>NUCLEOTIDE SEQUENCE</scope>
    <source>
        <strain evidence="12">CCAC1681</strain>
    </source>
</reference>
<dbReference type="InterPro" id="IPR029044">
    <property type="entry name" value="Nucleotide-diphossugar_trans"/>
</dbReference>
<dbReference type="GO" id="GO:0016020">
    <property type="term" value="C:membrane"/>
    <property type="evidence" value="ECO:0007669"/>
    <property type="project" value="UniProtKB-SubCell"/>
</dbReference>
<comment type="pathway">
    <text evidence="2">Lipid metabolism; sphingolipid metabolism.</text>
</comment>
<comment type="similarity">
    <text evidence="4">Belongs to the glycosyltransferase 2 family.</text>
</comment>
<proteinExistence type="inferred from homology"/>
<evidence type="ECO:0000256" key="5">
    <source>
        <dbReference type="ARBA" id="ARBA00012699"/>
    </source>
</evidence>
<keyword evidence="8 11" id="KW-0812">Transmembrane</keyword>
<keyword evidence="6" id="KW-0328">Glycosyltransferase</keyword>
<sequence>MASLGTLLFFLQCQAIFVFSGFFAAWHWAAWRRRVGLRRIERRGTSRTPYCVDFDRDATRDDADVHLGTRSRRPRHPKVAVVCPVKRFGGETARNWRTQMTSEYGGDLEYVFVAEREADSAVAGFAALMRDMRDEGKVEAEKNGELGAPGTSHVLCRQKTNTREYAFVGARRARLLVAGSSTSCSQKIHSMLYGALASDEDTTFVLFLDDDIRTHRNTIGVLVRSMTTAFGKHGKKKTPFLTNGFPMDLPSRSSPFANYLTFVYHLVLLIAFSQGEVAKNVWGGCMMLRRESLAKDAYGFVTAYKRGGYSDDLILASACDEHDEIVGCPHEAVFPQRLDETQTLRQWWNYVRRQLFVMDTYANEWNRNVNHGMLFVLTYLSLATTVALVACGAHLFLFVAARVFFFKDENAEFVHPPPPPTLSFATFFCFALALSAARRMYHDTGKLVAALGDADAFEKVLFIDWKKVALAFFATYAVVPLAAVATLASREVEWAGIRYVKKNGKVTRLESER</sequence>